<feature type="domain" description="Type VI secretion system component TssM1 N-terminal" evidence="4">
    <location>
        <begin position="172"/>
        <end position="385"/>
    </location>
</feature>
<dbReference type="InterPro" id="IPR027417">
    <property type="entry name" value="P-loop_NTPase"/>
</dbReference>
<organism evidence="5">
    <name type="scientific">Mesorhizobium sp. WSM2240</name>
    <dbReference type="NCBI Taxonomy" id="3228851"/>
    <lineage>
        <taxon>Bacteria</taxon>
        <taxon>Pseudomonadati</taxon>
        <taxon>Pseudomonadota</taxon>
        <taxon>Alphaproteobacteria</taxon>
        <taxon>Hyphomicrobiales</taxon>
        <taxon>Phyllobacteriaceae</taxon>
        <taxon>Mesorhizobium</taxon>
    </lineage>
</organism>
<keyword evidence="1" id="KW-0472">Membrane</keyword>
<feature type="domain" description="Type VI secretion system IcmF C-terminal" evidence="2">
    <location>
        <begin position="1026"/>
        <end position="1126"/>
    </location>
</feature>
<accession>A0AAU8CYZ9</accession>
<evidence type="ECO:0000259" key="4">
    <source>
        <dbReference type="Pfam" id="PF14331"/>
    </source>
</evidence>
<evidence type="ECO:0000259" key="3">
    <source>
        <dbReference type="Pfam" id="PF06761"/>
    </source>
</evidence>
<dbReference type="AlphaFoldDB" id="A0AAU8CYZ9"/>
<dbReference type="SUPFAM" id="SSF52540">
    <property type="entry name" value="P-loop containing nucleoside triphosphate hydrolases"/>
    <property type="match status" value="1"/>
</dbReference>
<evidence type="ECO:0000256" key="1">
    <source>
        <dbReference type="SAM" id="Phobius"/>
    </source>
</evidence>
<dbReference type="CDD" id="cd00882">
    <property type="entry name" value="Ras_like_GTPase"/>
    <property type="match status" value="1"/>
</dbReference>
<dbReference type="Pfam" id="PF06744">
    <property type="entry name" value="IcmF_C"/>
    <property type="match status" value="1"/>
</dbReference>
<feature type="transmembrane region" description="Helical" evidence="1">
    <location>
        <begin position="397"/>
        <end position="420"/>
    </location>
</feature>
<dbReference type="Pfam" id="PF06761">
    <property type="entry name" value="IcmF-related"/>
    <property type="match status" value="1"/>
</dbReference>
<evidence type="ECO:0000313" key="5">
    <source>
        <dbReference type="EMBL" id="XCG52197.1"/>
    </source>
</evidence>
<evidence type="ECO:0000259" key="2">
    <source>
        <dbReference type="Pfam" id="PF06744"/>
    </source>
</evidence>
<gene>
    <name evidence="5" type="primary">tssM</name>
    <name evidence="5" type="ORF">ABVK50_32405</name>
</gene>
<reference evidence="5" key="1">
    <citation type="submission" date="2024-06" db="EMBL/GenBank/DDBJ databases">
        <title>Mesorhizobium karijinii sp. nov., a symbiont of the iconic Swainsona formosa from arid Australia.</title>
        <authorList>
            <person name="Hill Y.J."/>
            <person name="Watkin E.L.J."/>
            <person name="O'Hara G.W."/>
            <person name="Terpolilli J."/>
            <person name="Tye M.L."/>
            <person name="Kohlmeier M.G."/>
        </authorList>
    </citation>
    <scope>NUCLEOTIDE SEQUENCE</scope>
    <source>
        <strain evidence="5">WSM2240</strain>
        <plasmid evidence="5">pMk2240A</plasmid>
    </source>
</reference>
<keyword evidence="1" id="KW-1133">Transmembrane helix</keyword>
<keyword evidence="1" id="KW-0812">Transmembrane</keyword>
<feature type="domain" description="IcmF-related" evidence="3">
    <location>
        <begin position="461"/>
        <end position="768"/>
    </location>
</feature>
<dbReference type="InterPro" id="IPR025743">
    <property type="entry name" value="TssM1_N"/>
</dbReference>
<name>A0AAU8CYZ9_9HYPH</name>
<dbReference type="RefSeq" id="WP_353646404.1">
    <property type="nucleotide sequence ID" value="NZ_CP159256.1"/>
</dbReference>
<dbReference type="InterPro" id="IPR010623">
    <property type="entry name" value="IcmF_C"/>
</dbReference>
<dbReference type="EMBL" id="CP159256">
    <property type="protein sequence ID" value="XCG52197.1"/>
    <property type="molecule type" value="Genomic_DNA"/>
</dbReference>
<sequence>MKSWLLAVVAVPVLICIAAAVWIAGPQIGFGDARPLQSGLARMVIVALLLLAAAYFAFRLTRGFAGGKRSLTAAAGKERKGIDPEGLSKRMSDALKRLERSSGRRSGIIDLPWYVVIGPAGSGKSTAIAHGSELPLNAPVAVAPTRDCELFLAGEAMFVDTAGPLAMQNGSAVDRNNWLALLSWLKKSRGRRAVDGIILVFSVGDMLTLGQPQRGEQAAALRKRLLEMREELQVALPVYVLFTKADFIPGFWEFFGAFDTARKTKVWGATFAPHDLNGATSTQAQVEFDALAARLSEEVTDRLHEEPDTAARVAIFDFPQQFAALKQQVVELLNMLTSGKDQPVANLRGFFFSSALHDRAKYGPHGECGYFLRDLLGKIIPADSSRHLRTAGGRHAAFLRFASLAAVALVSAALLGAWAVSFSKNRSLIEATTTVAETVGAEEQLRNAAVSDVDLENIVGVLAMLRDAPAGYATREMPTPIEETFGLSQRGKLLSAAETAYRQAAERLLRSRLILQTEQTIQASIGDPGMLYEPLKIYLMLGGQAPRVDDELVIAWFKRDWEQNRYPGSANREGREELETHLRAMLELDDGQEYSFLIDRPLIEAAQRSLSRMDVQEFAWVQIKSAIHSAQLQDFSLVANAGPQAAQVLETVDGRGLAALKVPGIYTYSGFNDFLLPQLAAVATRVVEDQWVMGAGGEQVGVEQQLKRLGPLLLDRYSKDFIAAWADMLDDLKLKPMAEDSPQYVSLAAASSVTSPIRLLVEAISRETGVTRVDEGAAESDETAKKRTAMIEGLARIGLDISQGKSQARAGGAFAKTMSQAPGAGIEIQFLPFRRLVEGGSGRRPIDALVQNFYEIYQSLVLVANSPAQAERATANLQLQVLNLRANASRLPKQLARMISAVADDLEGDVARSSLTQLSNALAEAVTGPCQEVVTDTYPFTRTSPRDISIPDFSRLFAPNGEFDRFFAQHLAPLADIGNPDWQWREDSRLGRNLSMSTLRSFQHAAAIRDAFFPQGEAFPAIALTFTPFSLHSDADMALLNINGHIVQSYQGGSAPASFNWPEEGHSNAVNLSLSPEIPGRDFEVEFKGPWALMRLLDTGTISRDGDKLQARFVIGGRDVAYTIEVGARQNPFLLESLREFTCPDGL</sequence>
<keyword evidence="5" id="KW-0614">Plasmid</keyword>
<dbReference type="Pfam" id="PF14331">
    <property type="entry name" value="IcmF-related_N"/>
    <property type="match status" value="1"/>
</dbReference>
<dbReference type="PANTHER" id="PTHR36153:SF1">
    <property type="entry name" value="TYPE VI SECRETION SYSTEM COMPONENT TSSM1"/>
    <property type="match status" value="1"/>
</dbReference>
<dbReference type="PANTHER" id="PTHR36153">
    <property type="entry name" value="INNER MEMBRANE PROTEIN-RELATED"/>
    <property type="match status" value="1"/>
</dbReference>
<dbReference type="NCBIfam" id="TIGR03348">
    <property type="entry name" value="VI_IcmF"/>
    <property type="match status" value="1"/>
</dbReference>
<dbReference type="InterPro" id="IPR009612">
    <property type="entry name" value="IcmF-rel"/>
</dbReference>
<dbReference type="InterPro" id="IPR017731">
    <property type="entry name" value="TssM1-like"/>
</dbReference>
<geneLocation type="plasmid" evidence="5">
    <name>pMk2240A</name>
</geneLocation>
<feature type="transmembrane region" description="Helical" evidence="1">
    <location>
        <begin position="39"/>
        <end position="58"/>
    </location>
</feature>
<proteinExistence type="predicted"/>
<protein>
    <submittedName>
        <fullName evidence="5">Type VI secretion system membrane subunit TssM</fullName>
    </submittedName>
</protein>
<dbReference type="InterPro" id="IPR053156">
    <property type="entry name" value="T6SS_TssM-like"/>
</dbReference>